<dbReference type="GO" id="GO:0005789">
    <property type="term" value="C:endoplasmic reticulum membrane"/>
    <property type="evidence" value="ECO:0007669"/>
    <property type="project" value="TreeGrafter"/>
</dbReference>
<organism evidence="3 4">
    <name type="scientific">Dinothrombium tinctorium</name>
    <dbReference type="NCBI Taxonomy" id="1965070"/>
    <lineage>
        <taxon>Eukaryota</taxon>
        <taxon>Metazoa</taxon>
        <taxon>Ecdysozoa</taxon>
        <taxon>Arthropoda</taxon>
        <taxon>Chelicerata</taxon>
        <taxon>Arachnida</taxon>
        <taxon>Acari</taxon>
        <taxon>Acariformes</taxon>
        <taxon>Trombidiformes</taxon>
        <taxon>Prostigmata</taxon>
        <taxon>Anystina</taxon>
        <taxon>Parasitengona</taxon>
        <taxon>Trombidioidea</taxon>
        <taxon>Trombidiidae</taxon>
        <taxon>Dinothrombium</taxon>
    </lineage>
</organism>
<dbReference type="Gene3D" id="2.60.40.150">
    <property type="entry name" value="C2 domain"/>
    <property type="match status" value="2"/>
</dbReference>
<dbReference type="GO" id="GO:0031210">
    <property type="term" value="F:phosphatidylcholine binding"/>
    <property type="evidence" value="ECO:0007669"/>
    <property type="project" value="TreeGrafter"/>
</dbReference>
<name>A0A3S4QFP2_9ACAR</name>
<protein>
    <recommendedName>
        <fullName evidence="2">C2 domain-containing protein</fullName>
    </recommendedName>
</protein>
<dbReference type="SUPFAM" id="SSF49562">
    <property type="entry name" value="C2 domain (Calcium/lipid-binding domain, CaLB)"/>
    <property type="match status" value="2"/>
</dbReference>
<feature type="domain" description="C2" evidence="2">
    <location>
        <begin position="318"/>
        <end position="399"/>
    </location>
</feature>
<feature type="transmembrane region" description="Helical" evidence="1">
    <location>
        <begin position="54"/>
        <end position="71"/>
    </location>
</feature>
<keyword evidence="4" id="KW-1185">Reference proteome</keyword>
<reference evidence="3 4" key="1">
    <citation type="journal article" date="2018" name="Gigascience">
        <title>Genomes of trombidid mites reveal novel predicted allergens and laterally-transferred genes associated with secondary metabolism.</title>
        <authorList>
            <person name="Dong X."/>
            <person name="Chaisiri K."/>
            <person name="Xia D."/>
            <person name="Armstrong S.D."/>
            <person name="Fang Y."/>
            <person name="Donnelly M.J."/>
            <person name="Kadowaki T."/>
            <person name="McGarry J.W."/>
            <person name="Darby A.C."/>
            <person name="Makepeace B.L."/>
        </authorList>
    </citation>
    <scope>NUCLEOTIDE SEQUENCE [LARGE SCALE GENOMIC DNA]</scope>
    <source>
        <strain evidence="3">UoL-WK</strain>
    </source>
</reference>
<sequence>MEAIKNIIRKTIELIRCYCPFVVNIHKKRETWLYLIQVIGVIGCIHLFRTMEEDIYGCLCFFAMIYIYYLVKRRFDYETVRKVVNELINQQDRKINSNWTLSKQEALHLLPAQELQRSIWLKNILQRIWPSFLADLIQAEINKVYSTAIDNNYVTKLMKVITFSCFMVNKDSPPSISDISIAEEALRVDEIVLFAYLKIYGNIKLTLKTLSTPLILRDVCFREESRIVLRPLQAYSPFVGGFAFWFCEKPVVDYDFPPEFKQLFKDDNDFNDFLEFLIKKVSHQFVTPNKIYIQFGDFASIEVSQKVKFPIPLAIAFLQVIEAENLLRVSHIFNPFCVLRIGSNFKQRFFSRSKHHSPLFDVSCWAIIHDFYEECEIEMFNSTLGENKFLGSVKFSIKDRAFSVHERSGTDINGMDIWLPLEKTTQGMIHFRFTVFILSSNEKAISQAFTQMKGFELDKYNFPIAVVSVFMKSFERTLRIERLKRSKDYSHHKMQVRYENPALQSLKKSPYLMGETTPVLGTNGVYTWEEGFHFFTDNPFEDRKDLVFTLFELTKEAESEKAFRPTASGKISFSTILDFCEKNRTPLVYTNFVHLTRGDGTEIGKLHAVIAVRIVKVDRSVLEKMCIAPEIRAIDVESKTITACERCADYVKNIAFEHGEDIDIVKQDVMEAGEYKESNACRVRLQFRLADRHIILIDVIRVINIPIFNYNEKPESQVVIELWRGNVKVTQKSTAFKPRNRDPVFGRRFKFLISDGNLQRHLIRVLIATRTGFFRKRIALVAETFCGFPRLEVDGGSVLEWFELSFIGIPID</sequence>
<evidence type="ECO:0000313" key="4">
    <source>
        <dbReference type="Proteomes" id="UP000285301"/>
    </source>
</evidence>
<gene>
    <name evidence="3" type="ORF">B4U79_16572</name>
</gene>
<dbReference type="InterPro" id="IPR035892">
    <property type="entry name" value="C2_domain_sf"/>
</dbReference>
<dbReference type="GO" id="GO:0008429">
    <property type="term" value="F:phosphatidylethanolamine binding"/>
    <property type="evidence" value="ECO:0007669"/>
    <property type="project" value="TreeGrafter"/>
</dbReference>
<dbReference type="GO" id="GO:0005544">
    <property type="term" value="F:calcium-dependent phospholipid binding"/>
    <property type="evidence" value="ECO:0007669"/>
    <property type="project" value="TreeGrafter"/>
</dbReference>
<dbReference type="GO" id="GO:0005509">
    <property type="term" value="F:calcium ion binding"/>
    <property type="evidence" value="ECO:0007669"/>
    <property type="project" value="TreeGrafter"/>
</dbReference>
<dbReference type="OrthoDB" id="6511916at2759"/>
<dbReference type="STRING" id="1965070.A0A3S4QFP2"/>
<feature type="domain" description="C2" evidence="2">
    <location>
        <begin position="697"/>
        <end position="802"/>
    </location>
</feature>
<dbReference type="AlphaFoldDB" id="A0A3S4QFP2"/>
<evidence type="ECO:0000259" key="2">
    <source>
        <dbReference type="Pfam" id="PF00168"/>
    </source>
</evidence>
<dbReference type="InterPro" id="IPR000008">
    <property type="entry name" value="C2_dom"/>
</dbReference>
<comment type="caution">
    <text evidence="3">The sequence shown here is derived from an EMBL/GenBank/DDBJ whole genome shotgun (WGS) entry which is preliminary data.</text>
</comment>
<evidence type="ECO:0000313" key="3">
    <source>
        <dbReference type="EMBL" id="RWS02892.1"/>
    </source>
</evidence>
<keyword evidence="1" id="KW-1133">Transmembrane helix</keyword>
<dbReference type="PANTHER" id="PTHR45761">
    <property type="entry name" value="EXTENDED SYNAPTOTAGMIN-LIKE PROTEIN 2, ISOFORM C"/>
    <property type="match status" value="1"/>
</dbReference>
<feature type="transmembrane region" description="Helical" evidence="1">
    <location>
        <begin position="31"/>
        <end position="48"/>
    </location>
</feature>
<keyword evidence="1" id="KW-0812">Transmembrane</keyword>
<accession>A0A3S4QFP2</accession>
<evidence type="ECO:0000256" key="1">
    <source>
        <dbReference type="SAM" id="Phobius"/>
    </source>
</evidence>
<dbReference type="PANTHER" id="PTHR45761:SF1">
    <property type="entry name" value="EXTENDED SYNAPTOTAGMIN-LIKE PROTEIN 2, ISOFORM C"/>
    <property type="match status" value="1"/>
</dbReference>
<keyword evidence="1" id="KW-0472">Membrane</keyword>
<dbReference type="EMBL" id="NCKU01007101">
    <property type="protein sequence ID" value="RWS02892.1"/>
    <property type="molecule type" value="Genomic_DNA"/>
</dbReference>
<dbReference type="GO" id="GO:0035091">
    <property type="term" value="F:phosphatidylinositol binding"/>
    <property type="evidence" value="ECO:0007669"/>
    <property type="project" value="TreeGrafter"/>
</dbReference>
<dbReference type="InterPro" id="IPR051634">
    <property type="entry name" value="Extended_Synaptotagmin"/>
</dbReference>
<proteinExistence type="predicted"/>
<dbReference type="Pfam" id="PF00168">
    <property type="entry name" value="C2"/>
    <property type="match status" value="2"/>
</dbReference>
<dbReference type="Proteomes" id="UP000285301">
    <property type="component" value="Unassembled WGS sequence"/>
</dbReference>